<dbReference type="EMBL" id="GHWJ01010735">
    <property type="protein sequence ID" value="NOV43472.1"/>
    <property type="molecule type" value="Transcribed_RNA"/>
</dbReference>
<organism evidence="1">
    <name type="scientific">Rhipicephalus microplus</name>
    <name type="common">Cattle tick</name>
    <name type="synonym">Boophilus microplus</name>
    <dbReference type="NCBI Taxonomy" id="6941"/>
    <lineage>
        <taxon>Eukaryota</taxon>
        <taxon>Metazoa</taxon>
        <taxon>Ecdysozoa</taxon>
        <taxon>Arthropoda</taxon>
        <taxon>Chelicerata</taxon>
        <taxon>Arachnida</taxon>
        <taxon>Acari</taxon>
        <taxon>Parasitiformes</taxon>
        <taxon>Ixodida</taxon>
        <taxon>Ixodoidea</taxon>
        <taxon>Ixodidae</taxon>
        <taxon>Rhipicephalinae</taxon>
        <taxon>Rhipicephalus</taxon>
        <taxon>Boophilus</taxon>
    </lineage>
</organism>
<dbReference type="AlphaFoldDB" id="A0A6M2DBF1"/>
<protein>
    <submittedName>
        <fullName evidence="1">Putative secreted protein</fullName>
    </submittedName>
</protein>
<accession>A0A6M2DBF1</accession>
<evidence type="ECO:0000313" key="1">
    <source>
        <dbReference type="EMBL" id="NOV43472.1"/>
    </source>
</evidence>
<reference evidence="1" key="1">
    <citation type="submission" date="2019-09" db="EMBL/GenBank/DDBJ databases">
        <title>Organ-specific transcriptomic study of the physiology of the cattle tick, Rhipicephalus microplus.</title>
        <authorList>
            <person name="Tirloni L."/>
            <person name="Braz G."/>
            <person name="Gandara A.C.P."/>
            <person name="Sabadin G.A."/>
            <person name="da Silva R.M."/>
            <person name="Guizzo M.G."/>
            <person name="Machado J.A."/>
            <person name="Costa E.P."/>
            <person name="Gomes H.F."/>
            <person name="Moraes J."/>
            <person name="Mota M.B.S."/>
            <person name="Mesquita R.D."/>
            <person name="Alvarenga P.H."/>
            <person name="Alves F."/>
            <person name="Seixas A."/>
            <person name="da Fonseca R.N."/>
            <person name="Fogaca A."/>
            <person name="Logullo C."/>
            <person name="Tanaka A."/>
            <person name="Daffre S."/>
            <person name="Termignoni C."/>
            <person name="Vaz I.S.Jr."/>
            <person name="Oliveira P.L."/>
            <person name="Ribeiro J.M."/>
        </authorList>
    </citation>
    <scope>NUCLEOTIDE SEQUENCE</scope>
    <source>
        <strain evidence="1">Porto Alegre</strain>
    </source>
</reference>
<sequence>MLSIQYFFPDLLCSVLFVFLWFNTTHTKKNSSFLTSTTFGLFKLPNDFSLTLAKFSNSACCVCFQMKKNDEDS</sequence>
<name>A0A6M2DBF1_RHIMP</name>
<proteinExistence type="predicted"/>